<keyword evidence="3" id="KW-1185">Reference proteome</keyword>
<protein>
    <submittedName>
        <fullName evidence="2">Uncharacterized protein</fullName>
    </submittedName>
</protein>
<sequence length="175" mass="20641">MFRICSWMKNKSRAFTDEKIIPYVFTLSDGPMLFRDLLRTNKMYQEGLKLEGKIPGFRLSIGRSYLVFIALWHLFILPVSVVFHPFLAKIDCHLLIIMAILFTGMFFATYAIFKEYLIDTVALKIIKNGWENHFPHFDYDLHAKEVAKIYSEALEKEIPHKNMQLYILDKLVENK</sequence>
<dbReference type="EMBL" id="CP002355">
    <property type="protein sequence ID" value="ADR33689.1"/>
    <property type="molecule type" value="Genomic_DNA"/>
</dbReference>
<name>E4U319_SULKY</name>
<reference evidence="2 3" key="1">
    <citation type="journal article" date="2012" name="Stand. Genomic Sci.">
        <title>Complete genome sequence of the sulfur compounds oxidizing chemolithoautotroph Sulfuricurvum kujiense type strain (YK-1(T)).</title>
        <authorList>
            <person name="Han C."/>
            <person name="Kotsyurbenko O."/>
            <person name="Chertkov O."/>
            <person name="Held B."/>
            <person name="Lapidus A."/>
            <person name="Nolan M."/>
            <person name="Lucas S."/>
            <person name="Hammon N."/>
            <person name="Deshpande S."/>
            <person name="Cheng J.F."/>
            <person name="Tapia R."/>
            <person name="Goodwin L.A."/>
            <person name="Pitluck S."/>
            <person name="Liolios K."/>
            <person name="Pagani I."/>
            <person name="Ivanova N."/>
            <person name="Mavromatis K."/>
            <person name="Mikhailova N."/>
            <person name="Pati A."/>
            <person name="Chen A."/>
            <person name="Palaniappan K."/>
            <person name="Land M."/>
            <person name="Hauser L."/>
            <person name="Chang Y.J."/>
            <person name="Jeffries C.D."/>
            <person name="Brambilla E.M."/>
            <person name="Rohde M."/>
            <person name="Spring S."/>
            <person name="Sikorski J."/>
            <person name="Goker M."/>
            <person name="Woyke T."/>
            <person name="Bristow J."/>
            <person name="Eisen J.A."/>
            <person name="Markowitz V."/>
            <person name="Hugenholtz P."/>
            <person name="Kyrpides N.C."/>
            <person name="Klenk H.P."/>
            <person name="Detter J.C."/>
        </authorList>
    </citation>
    <scope>NUCLEOTIDE SEQUENCE [LARGE SCALE GENOMIC DNA]</scope>
    <source>
        <strain evidence="3">ATCC BAA-921 / DSM 16994 / JCM 11577 / YK-1</strain>
    </source>
</reference>
<proteinExistence type="predicted"/>
<keyword evidence="1" id="KW-1133">Transmembrane helix</keyword>
<keyword evidence="1" id="KW-0812">Transmembrane</keyword>
<accession>E4U319</accession>
<evidence type="ECO:0000313" key="2">
    <source>
        <dbReference type="EMBL" id="ADR33689.1"/>
    </source>
</evidence>
<dbReference type="Proteomes" id="UP000008721">
    <property type="component" value="Chromosome"/>
</dbReference>
<organism evidence="2 3">
    <name type="scientific">Sulfuricurvum kujiense (strain ATCC BAA-921 / DSM 16994 / JCM 11577 / YK-1)</name>
    <dbReference type="NCBI Taxonomy" id="709032"/>
    <lineage>
        <taxon>Bacteria</taxon>
        <taxon>Pseudomonadati</taxon>
        <taxon>Campylobacterota</taxon>
        <taxon>Epsilonproteobacteria</taxon>
        <taxon>Campylobacterales</taxon>
        <taxon>Sulfurimonadaceae</taxon>
        <taxon>Sulfuricurvum</taxon>
    </lineage>
</organism>
<feature type="transmembrane region" description="Helical" evidence="1">
    <location>
        <begin position="65"/>
        <end position="87"/>
    </location>
</feature>
<dbReference type="OrthoDB" id="5343740at2"/>
<dbReference type="eggNOG" id="ENOG50318BT">
    <property type="taxonomic scope" value="Bacteria"/>
</dbReference>
<feature type="transmembrane region" description="Helical" evidence="1">
    <location>
        <begin position="93"/>
        <end position="113"/>
    </location>
</feature>
<gene>
    <name evidence="2" type="ordered locus">Sulku_1026</name>
</gene>
<dbReference type="KEGG" id="sku:Sulku_1026"/>
<dbReference type="STRING" id="709032.Sulku_1026"/>
<dbReference type="HOGENOM" id="CLU_137803_0_0_7"/>
<evidence type="ECO:0000313" key="3">
    <source>
        <dbReference type="Proteomes" id="UP000008721"/>
    </source>
</evidence>
<evidence type="ECO:0000256" key="1">
    <source>
        <dbReference type="SAM" id="Phobius"/>
    </source>
</evidence>
<keyword evidence="1" id="KW-0472">Membrane</keyword>
<dbReference type="AlphaFoldDB" id="E4U319"/>
<dbReference type="RefSeq" id="WP_013459886.1">
    <property type="nucleotide sequence ID" value="NC_014762.1"/>
</dbReference>